<dbReference type="GO" id="GO:0005634">
    <property type="term" value="C:nucleus"/>
    <property type="evidence" value="ECO:0007669"/>
    <property type="project" value="TreeGrafter"/>
</dbReference>
<dbReference type="InterPro" id="IPR050863">
    <property type="entry name" value="CenT-Element_Derived"/>
</dbReference>
<organism evidence="4 5">
    <name type="scientific">Saprolegnia diclina (strain VS20)</name>
    <dbReference type="NCBI Taxonomy" id="1156394"/>
    <lineage>
        <taxon>Eukaryota</taxon>
        <taxon>Sar</taxon>
        <taxon>Stramenopiles</taxon>
        <taxon>Oomycota</taxon>
        <taxon>Saprolegniomycetes</taxon>
        <taxon>Saprolegniales</taxon>
        <taxon>Saprolegniaceae</taxon>
        <taxon>Saprolegnia</taxon>
    </lineage>
</organism>
<reference evidence="4 5" key="1">
    <citation type="submission" date="2012-04" db="EMBL/GenBank/DDBJ databases">
        <title>The Genome Sequence of Saprolegnia declina VS20.</title>
        <authorList>
            <consortium name="The Broad Institute Genome Sequencing Platform"/>
            <person name="Russ C."/>
            <person name="Nusbaum C."/>
            <person name="Tyler B."/>
            <person name="van West P."/>
            <person name="Dieguez-Uribeondo J."/>
            <person name="de Bruijn I."/>
            <person name="Tripathy S."/>
            <person name="Jiang R."/>
            <person name="Young S.K."/>
            <person name="Zeng Q."/>
            <person name="Gargeya S."/>
            <person name="Fitzgerald M."/>
            <person name="Haas B."/>
            <person name="Abouelleil A."/>
            <person name="Alvarado L."/>
            <person name="Arachchi H.M."/>
            <person name="Berlin A."/>
            <person name="Chapman S.B."/>
            <person name="Goldberg J."/>
            <person name="Griggs A."/>
            <person name="Gujja S."/>
            <person name="Hansen M."/>
            <person name="Howarth C."/>
            <person name="Imamovic A."/>
            <person name="Larimer J."/>
            <person name="McCowen C."/>
            <person name="Montmayeur A."/>
            <person name="Murphy C."/>
            <person name="Neiman D."/>
            <person name="Pearson M."/>
            <person name="Priest M."/>
            <person name="Roberts A."/>
            <person name="Saif S."/>
            <person name="Shea T."/>
            <person name="Sisk P."/>
            <person name="Sykes S."/>
            <person name="Wortman J."/>
            <person name="Nusbaum C."/>
            <person name="Birren B."/>
        </authorList>
    </citation>
    <scope>NUCLEOTIDE SEQUENCE [LARGE SCALE GENOMIC DNA]</scope>
    <source>
        <strain evidence="4 5">VS20</strain>
    </source>
</reference>
<accession>T0RV81</accession>
<dbReference type="PROSITE" id="PS51253">
    <property type="entry name" value="HTH_CENPB"/>
    <property type="match status" value="1"/>
</dbReference>
<feature type="region of interest" description="Disordered" evidence="2">
    <location>
        <begin position="12"/>
        <end position="32"/>
    </location>
</feature>
<dbReference type="AlphaFoldDB" id="T0RV81"/>
<dbReference type="eggNOG" id="ENOG502RZJ1">
    <property type="taxonomic scope" value="Eukaryota"/>
</dbReference>
<gene>
    <name evidence="4" type="ORF">SDRG_05885</name>
</gene>
<evidence type="ECO:0000259" key="3">
    <source>
        <dbReference type="PROSITE" id="PS51253"/>
    </source>
</evidence>
<dbReference type="InterPro" id="IPR006600">
    <property type="entry name" value="HTH_CenpB_DNA-bd_dom"/>
</dbReference>
<dbReference type="PANTHER" id="PTHR19303">
    <property type="entry name" value="TRANSPOSON"/>
    <property type="match status" value="1"/>
</dbReference>
<dbReference type="OMA" id="LEWIVAL"/>
<protein>
    <recommendedName>
        <fullName evidence="3">HTH CENPB-type domain-containing protein</fullName>
    </recommendedName>
</protein>
<dbReference type="SUPFAM" id="SSF46689">
    <property type="entry name" value="Homeodomain-like"/>
    <property type="match status" value="1"/>
</dbReference>
<name>T0RV81_SAPDV</name>
<dbReference type="Pfam" id="PF03221">
    <property type="entry name" value="HTH_Tnp_Tc5"/>
    <property type="match status" value="1"/>
</dbReference>
<dbReference type="STRING" id="1156394.T0RV81"/>
<keyword evidence="5" id="KW-1185">Reference proteome</keyword>
<evidence type="ECO:0000256" key="1">
    <source>
        <dbReference type="ARBA" id="ARBA00023125"/>
    </source>
</evidence>
<dbReference type="InterPro" id="IPR009057">
    <property type="entry name" value="Homeodomain-like_sf"/>
</dbReference>
<dbReference type="VEuPathDB" id="FungiDB:SDRG_05885"/>
<dbReference type="GeneID" id="19946612"/>
<evidence type="ECO:0000256" key="2">
    <source>
        <dbReference type="SAM" id="MobiDB-lite"/>
    </source>
</evidence>
<dbReference type="Gene3D" id="1.10.10.60">
    <property type="entry name" value="Homeodomain-like"/>
    <property type="match status" value="1"/>
</dbReference>
<dbReference type="EMBL" id="JH767147">
    <property type="protein sequence ID" value="EQC36428.1"/>
    <property type="molecule type" value="Genomic_DNA"/>
</dbReference>
<dbReference type="Proteomes" id="UP000030762">
    <property type="component" value="Unassembled WGS sequence"/>
</dbReference>
<evidence type="ECO:0000313" key="5">
    <source>
        <dbReference type="Proteomes" id="UP000030762"/>
    </source>
</evidence>
<proteinExistence type="predicted"/>
<feature type="domain" description="HTH CENPB-type" evidence="3">
    <location>
        <begin position="106"/>
        <end position="179"/>
    </location>
</feature>
<dbReference type="RefSeq" id="XP_008609849.1">
    <property type="nucleotide sequence ID" value="XM_008611627.1"/>
</dbReference>
<evidence type="ECO:0000313" key="4">
    <source>
        <dbReference type="EMBL" id="EQC36428.1"/>
    </source>
</evidence>
<dbReference type="InParanoid" id="T0RV81"/>
<dbReference type="OrthoDB" id="63522at2759"/>
<dbReference type="GO" id="GO:0003677">
    <property type="term" value="F:DNA binding"/>
    <property type="evidence" value="ECO:0007669"/>
    <property type="project" value="UniProtKB-KW"/>
</dbReference>
<sequence length="220" mass="25077">MHTRLFCMTSVAQGRPGRPRLSTSDVRHRASSTRSPCVMTTYREKLAMLEHLEAYGIQKTLAMYYAGLVGRARDNARSRIYRWAARKDDIRKKASDPATSELRNTRPRGLSTTLPLEVEDRILEWIVALRNDRIDVTHAMVQRKAREEAAALGLSAKQFTASWSWLKRFLLRYKIYERNDESSDDEDEDENDDVIRYATNDACASALPQASSPSAVLLPI</sequence>
<dbReference type="PANTHER" id="PTHR19303:SF57">
    <property type="entry name" value="HTH CENPB-TYPE DOMAIN-CONTAINING PROTEIN"/>
    <property type="match status" value="1"/>
</dbReference>
<keyword evidence="1" id="KW-0238">DNA-binding</keyword>
<dbReference type="SMART" id="SM00674">
    <property type="entry name" value="CENPB"/>
    <property type="match status" value="1"/>
</dbReference>